<proteinExistence type="inferred from homology"/>
<evidence type="ECO:0000256" key="5">
    <source>
        <dbReference type="ARBA" id="ARBA00011245"/>
    </source>
</evidence>
<evidence type="ECO:0000256" key="14">
    <source>
        <dbReference type="HAMAP-Rule" id="MF_00145"/>
    </source>
</evidence>
<dbReference type="PIRSF" id="PIRSF000724">
    <property type="entry name" value="Pgk"/>
    <property type="match status" value="1"/>
</dbReference>
<dbReference type="PROSITE" id="PS00111">
    <property type="entry name" value="PGLYCERATE_KINASE"/>
    <property type="match status" value="1"/>
</dbReference>
<dbReference type="PRINTS" id="PR00477">
    <property type="entry name" value="PHGLYCKINASE"/>
</dbReference>
<comment type="caution">
    <text evidence="14">Lacks conserved residue(s) required for the propagation of feature annotation.</text>
</comment>
<dbReference type="GO" id="GO:0043531">
    <property type="term" value="F:ADP binding"/>
    <property type="evidence" value="ECO:0007669"/>
    <property type="project" value="TreeGrafter"/>
</dbReference>
<comment type="similarity">
    <text evidence="4 14 17">Belongs to the phosphoglycerate kinase family.</text>
</comment>
<evidence type="ECO:0000256" key="12">
    <source>
        <dbReference type="ARBA" id="ARBA00022840"/>
    </source>
</evidence>
<dbReference type="InterPro" id="IPR036043">
    <property type="entry name" value="Phosphoglycerate_kinase_sf"/>
</dbReference>
<dbReference type="UniPathway" id="UPA00109">
    <property type="reaction ID" value="UER00185"/>
</dbReference>
<feature type="modified residue" description="Phosphothreonine" evidence="14">
    <location>
        <position position="299"/>
    </location>
</feature>
<protein>
    <recommendedName>
        <fullName evidence="7 14">Phosphoglycerate kinase</fullName>
        <ecNumber evidence="6 14">2.7.2.3</ecNumber>
    </recommendedName>
</protein>
<comment type="subunit">
    <text evidence="5 14">Monomer.</text>
</comment>
<accession>A0A841RPF2</accession>
<evidence type="ECO:0000256" key="17">
    <source>
        <dbReference type="RuleBase" id="RU000532"/>
    </source>
</evidence>
<dbReference type="FunFam" id="3.40.50.1260:FF:000002">
    <property type="entry name" value="Phosphoglycerate kinase"/>
    <property type="match status" value="1"/>
</dbReference>
<name>A0A841RPF2_9BACI</name>
<dbReference type="InterPro" id="IPR015824">
    <property type="entry name" value="Phosphoglycerate_kinase_N"/>
</dbReference>
<keyword evidence="10 14" id="KW-0547">Nucleotide-binding</keyword>
<feature type="binding site" evidence="14 16">
    <location>
        <position position="323"/>
    </location>
    <ligand>
        <name>ATP</name>
        <dbReference type="ChEBI" id="CHEBI:30616"/>
    </ligand>
</feature>
<dbReference type="PANTHER" id="PTHR11406">
    <property type="entry name" value="PHOSPHOGLYCERATE KINASE"/>
    <property type="match status" value="1"/>
</dbReference>
<dbReference type="GO" id="GO:0005524">
    <property type="term" value="F:ATP binding"/>
    <property type="evidence" value="ECO:0007669"/>
    <property type="project" value="UniProtKB-KW"/>
</dbReference>
<comment type="subcellular location">
    <subcellularLocation>
        <location evidence="2 14">Cytoplasm</location>
    </subcellularLocation>
</comment>
<dbReference type="GO" id="GO:0004618">
    <property type="term" value="F:phosphoglycerate kinase activity"/>
    <property type="evidence" value="ECO:0007669"/>
    <property type="project" value="UniProtKB-UniRule"/>
</dbReference>
<evidence type="ECO:0000256" key="1">
    <source>
        <dbReference type="ARBA" id="ARBA00000642"/>
    </source>
</evidence>
<feature type="binding site" evidence="14 16">
    <location>
        <begin position="349"/>
        <end position="352"/>
    </location>
    <ligand>
        <name>ATP</name>
        <dbReference type="ChEBI" id="CHEBI:30616"/>
    </ligand>
</feature>
<evidence type="ECO:0000256" key="13">
    <source>
        <dbReference type="ARBA" id="ARBA00023152"/>
    </source>
</evidence>
<keyword evidence="11 14" id="KW-0418">Kinase</keyword>
<dbReference type="EC" id="2.7.2.3" evidence="6 14"/>
<dbReference type="GO" id="GO:0006096">
    <property type="term" value="P:glycolytic process"/>
    <property type="evidence" value="ECO:0007669"/>
    <property type="project" value="UniProtKB-UniRule"/>
</dbReference>
<evidence type="ECO:0000313" key="18">
    <source>
        <dbReference type="EMBL" id="MBB6513747.1"/>
    </source>
</evidence>
<dbReference type="Proteomes" id="UP000572212">
    <property type="component" value="Unassembled WGS sequence"/>
</dbReference>
<feature type="binding site" evidence="14 16">
    <location>
        <position position="201"/>
    </location>
    <ligand>
        <name>ATP</name>
        <dbReference type="ChEBI" id="CHEBI:30616"/>
    </ligand>
</feature>
<feature type="modified residue" description="Phosphoserine" evidence="14">
    <location>
        <position position="183"/>
    </location>
</feature>
<evidence type="ECO:0000256" key="8">
    <source>
        <dbReference type="ARBA" id="ARBA00022490"/>
    </source>
</evidence>
<evidence type="ECO:0000256" key="6">
    <source>
        <dbReference type="ARBA" id="ARBA00013061"/>
    </source>
</evidence>
<evidence type="ECO:0000256" key="7">
    <source>
        <dbReference type="ARBA" id="ARBA00016471"/>
    </source>
</evidence>
<feature type="binding site" evidence="14 15">
    <location>
        <begin position="59"/>
        <end position="62"/>
    </location>
    <ligand>
        <name>substrate</name>
    </ligand>
</feature>
<dbReference type="AlphaFoldDB" id="A0A841RPF2"/>
<feature type="binding site" evidence="15">
    <location>
        <position position="151"/>
    </location>
    <ligand>
        <name>(2R)-3-phosphoglycerate</name>
        <dbReference type="ChEBI" id="CHEBI:58272"/>
    </ligand>
</feature>
<evidence type="ECO:0000256" key="2">
    <source>
        <dbReference type="ARBA" id="ARBA00004496"/>
    </source>
</evidence>
<evidence type="ECO:0000256" key="9">
    <source>
        <dbReference type="ARBA" id="ARBA00022679"/>
    </source>
</evidence>
<keyword evidence="13 14" id="KW-0324">Glycolysis</keyword>
<dbReference type="PANTHER" id="PTHR11406:SF23">
    <property type="entry name" value="PHOSPHOGLYCERATE KINASE 1, CHLOROPLASTIC-RELATED"/>
    <property type="match status" value="1"/>
</dbReference>
<keyword evidence="12 14" id="KW-0067">ATP-binding</keyword>
<dbReference type="Gene3D" id="3.40.50.1260">
    <property type="entry name" value="Phosphoglycerate kinase, N-terminal domain"/>
    <property type="match status" value="2"/>
</dbReference>
<dbReference type="Pfam" id="PF00162">
    <property type="entry name" value="PGK"/>
    <property type="match status" value="1"/>
</dbReference>
<reference evidence="18 19" key="1">
    <citation type="submission" date="2020-08" db="EMBL/GenBank/DDBJ databases">
        <title>Genomic Encyclopedia of Type Strains, Phase IV (KMG-IV): sequencing the most valuable type-strain genomes for metagenomic binning, comparative biology and taxonomic classification.</title>
        <authorList>
            <person name="Goeker M."/>
        </authorList>
    </citation>
    <scope>NUCLEOTIDE SEQUENCE [LARGE SCALE GENOMIC DNA]</scope>
    <source>
        <strain evidence="18 19">DSM 11805</strain>
    </source>
</reference>
<dbReference type="EMBL" id="JACHON010000016">
    <property type="protein sequence ID" value="MBB6513747.1"/>
    <property type="molecule type" value="Genomic_DNA"/>
</dbReference>
<keyword evidence="9 14" id="KW-0808">Transferase</keyword>
<feature type="binding site" evidence="15">
    <location>
        <position position="36"/>
    </location>
    <ligand>
        <name>(2R)-3-phosphoglycerate</name>
        <dbReference type="ChEBI" id="CHEBI:58272"/>
    </ligand>
</feature>
<dbReference type="RefSeq" id="WP_184249487.1">
    <property type="nucleotide sequence ID" value="NZ_BAAACU010000056.1"/>
</dbReference>
<dbReference type="CDD" id="cd00318">
    <property type="entry name" value="Phosphoglycerate_kinase"/>
    <property type="match status" value="1"/>
</dbReference>
<comment type="catalytic activity">
    <reaction evidence="1 14 17">
        <text>(2R)-3-phosphoglycerate + ATP = (2R)-3-phospho-glyceroyl phosphate + ADP</text>
        <dbReference type="Rhea" id="RHEA:14801"/>
        <dbReference type="ChEBI" id="CHEBI:30616"/>
        <dbReference type="ChEBI" id="CHEBI:57604"/>
        <dbReference type="ChEBI" id="CHEBI:58272"/>
        <dbReference type="ChEBI" id="CHEBI:456216"/>
        <dbReference type="EC" id="2.7.2.3"/>
    </reaction>
</comment>
<evidence type="ECO:0000256" key="4">
    <source>
        <dbReference type="ARBA" id="ARBA00008982"/>
    </source>
</evidence>
<gene>
    <name evidence="14" type="primary">pgk</name>
    <name evidence="18" type="ORF">GGQ92_002563</name>
</gene>
<feature type="binding site" evidence="14">
    <location>
        <position position="118"/>
    </location>
    <ligand>
        <name>substrate</name>
    </ligand>
</feature>
<evidence type="ECO:0000256" key="15">
    <source>
        <dbReference type="PIRSR" id="PIRSR000724-1"/>
    </source>
</evidence>
<evidence type="ECO:0000256" key="10">
    <source>
        <dbReference type="ARBA" id="ARBA00022741"/>
    </source>
</evidence>
<feature type="binding site" evidence="14 15">
    <location>
        <begin position="21"/>
        <end position="23"/>
    </location>
    <ligand>
        <name>substrate</name>
    </ligand>
</feature>
<evidence type="ECO:0000256" key="3">
    <source>
        <dbReference type="ARBA" id="ARBA00004838"/>
    </source>
</evidence>
<feature type="binding site" evidence="14">
    <location>
        <position position="151"/>
    </location>
    <ligand>
        <name>substrate</name>
    </ligand>
</feature>
<dbReference type="HAMAP" id="MF_00145">
    <property type="entry name" value="Phosphoglyc_kinase"/>
    <property type="match status" value="1"/>
</dbReference>
<dbReference type="GO" id="GO:0006094">
    <property type="term" value="P:gluconeogenesis"/>
    <property type="evidence" value="ECO:0007669"/>
    <property type="project" value="TreeGrafter"/>
</dbReference>
<comment type="caution">
    <text evidence="18">The sequence shown here is derived from an EMBL/GenBank/DDBJ whole genome shotgun (WGS) entry which is preliminary data.</text>
</comment>
<dbReference type="GO" id="GO:0005829">
    <property type="term" value="C:cytosol"/>
    <property type="evidence" value="ECO:0007669"/>
    <property type="project" value="TreeGrafter"/>
</dbReference>
<evidence type="ECO:0000256" key="16">
    <source>
        <dbReference type="PIRSR" id="PIRSR000724-2"/>
    </source>
</evidence>
<keyword evidence="8 14" id="KW-0963">Cytoplasm</keyword>
<organism evidence="18 19">
    <name type="scientific">Gracilibacillus halotolerans</name>
    <dbReference type="NCBI Taxonomy" id="74386"/>
    <lineage>
        <taxon>Bacteria</taxon>
        <taxon>Bacillati</taxon>
        <taxon>Bacillota</taxon>
        <taxon>Bacilli</taxon>
        <taxon>Bacillales</taxon>
        <taxon>Bacillaceae</taxon>
        <taxon>Gracilibacillus</taxon>
    </lineage>
</organism>
<dbReference type="InterPro" id="IPR001576">
    <property type="entry name" value="Phosphoglycerate_kinase"/>
</dbReference>
<keyword evidence="19" id="KW-1185">Reference proteome</keyword>
<dbReference type="SUPFAM" id="SSF53748">
    <property type="entry name" value="Phosphoglycerate kinase"/>
    <property type="match status" value="1"/>
</dbReference>
<sequence>MNKLTIKDLDVKGKRVFCRVDFNVPMKDGNITDETRIQAALPTIQYLSEQGAKVILASHLGRPGGEVVEELRLDPVAQRLSELLNKEVTKTDQVYGAEVNEAVGNMNDGDIVLIENVRFEAGETKNDPALAKEFANIADYFVNDAFGAAHRAHASTAGIAEHVTSAAGFLLEKELEVLGKALSNPERPFTAIIGGAKVKDKIGVIDNLLDKVDNLIIGGGLAYTFVKALGHEIGKSLLEEDKIELAKEYMEKAKEKGVQFVMPEDVIVADDFSEDANTKVVSIEEIPADLEALDIGPKTREKYAKIIADSKLIIWNGPMGVFELNVFANGTKAVGEALADSNGYSVIGGGDSAAAVEKFGLADKMSHISTGGGASLEFMEGKDLPGVSALTDK</sequence>
<evidence type="ECO:0000313" key="19">
    <source>
        <dbReference type="Proteomes" id="UP000572212"/>
    </source>
</evidence>
<feature type="binding site" evidence="15">
    <location>
        <position position="118"/>
    </location>
    <ligand>
        <name>(2R)-3-phosphoglycerate</name>
        <dbReference type="ChEBI" id="CHEBI:58272"/>
    </ligand>
</feature>
<comment type="pathway">
    <text evidence="3 14">Carbohydrate degradation; glycolysis; pyruvate from D-glyceraldehyde 3-phosphate: step 2/5.</text>
</comment>
<dbReference type="FunFam" id="3.40.50.1260:FF:000001">
    <property type="entry name" value="Phosphoglycerate kinase"/>
    <property type="match status" value="1"/>
</dbReference>
<dbReference type="InterPro" id="IPR015911">
    <property type="entry name" value="Phosphoglycerate_kinase_CS"/>
</dbReference>
<evidence type="ECO:0000256" key="11">
    <source>
        <dbReference type="ARBA" id="ARBA00022777"/>
    </source>
</evidence>
<feature type="binding site" evidence="14">
    <location>
        <position position="36"/>
    </location>
    <ligand>
        <name>substrate</name>
    </ligand>
</feature>
<keyword evidence="14" id="KW-0597">Phosphoprotein</keyword>